<dbReference type="GO" id="GO:0005886">
    <property type="term" value="C:plasma membrane"/>
    <property type="evidence" value="ECO:0007669"/>
    <property type="project" value="TreeGrafter"/>
</dbReference>
<gene>
    <name evidence="7" type="ORF">ASZ90_006148</name>
</gene>
<evidence type="ECO:0000256" key="2">
    <source>
        <dbReference type="ARBA" id="ARBA00022723"/>
    </source>
</evidence>
<evidence type="ECO:0000313" key="7">
    <source>
        <dbReference type="EMBL" id="KUG24050.1"/>
    </source>
</evidence>
<evidence type="ECO:0000259" key="6">
    <source>
        <dbReference type="PROSITE" id="PS51379"/>
    </source>
</evidence>
<keyword evidence="1" id="KW-0004">4Fe-4S</keyword>
<dbReference type="InterPro" id="IPR017900">
    <property type="entry name" value="4Fe4S_Fe_S_CS"/>
</dbReference>
<dbReference type="InterPro" id="IPR051460">
    <property type="entry name" value="HdrC_iron-sulfur_subunit"/>
</dbReference>
<dbReference type="GO" id="GO:0016491">
    <property type="term" value="F:oxidoreductase activity"/>
    <property type="evidence" value="ECO:0007669"/>
    <property type="project" value="UniProtKB-KW"/>
</dbReference>
<accession>A0A0W8FTF6</accession>
<feature type="domain" description="4Fe-4S ferredoxin-type" evidence="6">
    <location>
        <begin position="50"/>
        <end position="79"/>
    </location>
</feature>
<dbReference type="Pfam" id="PF02754">
    <property type="entry name" value="CCG"/>
    <property type="match status" value="2"/>
</dbReference>
<dbReference type="PANTHER" id="PTHR43255">
    <property type="entry name" value="IRON-SULFUR-BINDING OXIDOREDUCTASE FADF-RELATED-RELATED"/>
    <property type="match status" value="1"/>
</dbReference>
<keyword evidence="2" id="KW-0479">Metal-binding</keyword>
<proteinExistence type="predicted"/>
<dbReference type="PANTHER" id="PTHR43255:SF1">
    <property type="entry name" value="IRON-SULFUR-BINDING OXIDOREDUCTASE FADF-RELATED"/>
    <property type="match status" value="1"/>
</dbReference>
<dbReference type="Pfam" id="PF12838">
    <property type="entry name" value="Fer4_7"/>
    <property type="match status" value="1"/>
</dbReference>
<dbReference type="GO" id="GO:0051539">
    <property type="term" value="F:4 iron, 4 sulfur cluster binding"/>
    <property type="evidence" value="ECO:0007669"/>
    <property type="project" value="UniProtKB-KW"/>
</dbReference>
<evidence type="ECO:0000256" key="1">
    <source>
        <dbReference type="ARBA" id="ARBA00022485"/>
    </source>
</evidence>
<keyword evidence="4" id="KW-0408">Iron</keyword>
<dbReference type="PROSITE" id="PS51379">
    <property type="entry name" value="4FE4S_FER_2"/>
    <property type="match status" value="2"/>
</dbReference>
<evidence type="ECO:0000256" key="4">
    <source>
        <dbReference type="ARBA" id="ARBA00023004"/>
    </source>
</evidence>
<dbReference type="SUPFAM" id="SSF54862">
    <property type="entry name" value="4Fe-4S ferredoxins"/>
    <property type="match status" value="1"/>
</dbReference>
<sequence>MISLRLKSVSKVIKKNNYSLRLIFVDKQASSKYIPTMKNETSFTNKEGMFTRGFSAENCTQCGKCLVGCQYGKFTLKQAREIVKKVRIMPQWYQDLGFCIRCGKCDHRCPVDAHPSYLMRECLEHKRRSEIKTPASMAYSINGLGVEGWYANFFKDAYKGLGTVDKRILRNWAIPKKSKDILWIGCTDRMMPLAVEESYVLRNAAKFGGPDDCCGVWAIQAGLFDEGYRIAKRFVNRILENRFERLVVGCGHCQKVLTSIMPHTLGVKVPFPVISIYDYFLDMIETGSVRITKPVNVDAAISDPCFGYENGDDYLNAVRRLASAIGMRISEMPHNRENALCCGYGGLHTDGKIVNVVRAALIKRKDMAASGKKHFVSYCPGCHLVNYYFQPRYKSHYLLENVLLALGDNVTKPFSIFYRRILHPHMAWNLLKVSKSALF</sequence>
<dbReference type="GO" id="GO:0046872">
    <property type="term" value="F:metal ion binding"/>
    <property type="evidence" value="ECO:0007669"/>
    <property type="project" value="UniProtKB-KW"/>
</dbReference>
<evidence type="ECO:0000256" key="3">
    <source>
        <dbReference type="ARBA" id="ARBA00023002"/>
    </source>
</evidence>
<dbReference type="InterPro" id="IPR004017">
    <property type="entry name" value="Cys_rich_dom"/>
</dbReference>
<organism evidence="7">
    <name type="scientific">hydrocarbon metagenome</name>
    <dbReference type="NCBI Taxonomy" id="938273"/>
    <lineage>
        <taxon>unclassified sequences</taxon>
        <taxon>metagenomes</taxon>
        <taxon>ecological metagenomes</taxon>
    </lineage>
</organism>
<dbReference type="Gene3D" id="3.30.70.20">
    <property type="match status" value="1"/>
</dbReference>
<protein>
    <submittedName>
        <fullName evidence="7">Fe-s oxidoreductase-like</fullName>
    </submittedName>
</protein>
<reference evidence="7" key="1">
    <citation type="journal article" date="2015" name="Proc. Natl. Acad. Sci. U.S.A.">
        <title>Networks of energetic and metabolic interactions define dynamics in microbial communities.</title>
        <authorList>
            <person name="Embree M."/>
            <person name="Liu J.K."/>
            <person name="Al-Bassam M.M."/>
            <person name="Zengler K."/>
        </authorList>
    </citation>
    <scope>NUCLEOTIDE SEQUENCE</scope>
</reference>
<dbReference type="PROSITE" id="PS00198">
    <property type="entry name" value="4FE4S_FER_1"/>
    <property type="match status" value="1"/>
</dbReference>
<keyword evidence="3" id="KW-0560">Oxidoreductase</keyword>
<feature type="domain" description="4Fe-4S ferredoxin-type" evidence="6">
    <location>
        <begin position="90"/>
        <end position="120"/>
    </location>
</feature>
<name>A0A0W8FTF6_9ZZZZ</name>
<evidence type="ECO:0000256" key="5">
    <source>
        <dbReference type="ARBA" id="ARBA00023014"/>
    </source>
</evidence>
<dbReference type="EMBL" id="LNQE01000866">
    <property type="protein sequence ID" value="KUG24050.1"/>
    <property type="molecule type" value="Genomic_DNA"/>
</dbReference>
<dbReference type="InterPro" id="IPR017896">
    <property type="entry name" value="4Fe4S_Fe-S-bd"/>
</dbReference>
<keyword evidence="5" id="KW-0411">Iron-sulfur</keyword>
<comment type="caution">
    <text evidence="7">The sequence shown here is derived from an EMBL/GenBank/DDBJ whole genome shotgun (WGS) entry which is preliminary data.</text>
</comment>
<dbReference type="AlphaFoldDB" id="A0A0W8FTF6"/>